<keyword evidence="2" id="KW-1185">Reference proteome</keyword>
<dbReference type="Proteomes" id="UP000607311">
    <property type="component" value="Unassembled WGS sequence"/>
</dbReference>
<protein>
    <submittedName>
        <fullName evidence="1">Uncharacterized protein</fullName>
    </submittedName>
</protein>
<organism evidence="1 2">
    <name type="scientific">Micromonospora sediminimaris</name>
    <dbReference type="NCBI Taxonomy" id="547162"/>
    <lineage>
        <taxon>Bacteria</taxon>
        <taxon>Bacillati</taxon>
        <taxon>Actinomycetota</taxon>
        <taxon>Actinomycetes</taxon>
        <taxon>Micromonosporales</taxon>
        <taxon>Micromonosporaceae</taxon>
        <taxon>Micromonospora</taxon>
    </lineage>
</organism>
<evidence type="ECO:0000313" key="2">
    <source>
        <dbReference type="Proteomes" id="UP000607311"/>
    </source>
</evidence>
<accession>A0A9W5UUX9</accession>
<reference evidence="1" key="1">
    <citation type="submission" date="2021-01" db="EMBL/GenBank/DDBJ databases">
        <title>Whole genome shotgun sequence of Verrucosispora sediminis NBRC 107745.</title>
        <authorList>
            <person name="Komaki H."/>
            <person name="Tamura T."/>
        </authorList>
    </citation>
    <scope>NUCLEOTIDE SEQUENCE</scope>
    <source>
        <strain evidence="1">NBRC 107745</strain>
    </source>
</reference>
<proteinExistence type="predicted"/>
<dbReference type="AlphaFoldDB" id="A0A9W5UUX9"/>
<sequence length="717" mass="75865">MTAIARHWVVSARGTDASATEFWFTGRRRSLDLIGEFTRERRPGLLVVTGMPGAGKSAILGVCVLRSLAPSAMPEAIRLSTPKCSIDVAVHARGKDADTVLAEVLRGLDAQSNAVEIRDRIDETIERGATPVCVIDAIDEAEDPDGVAEAVGWLSRRATTVIAVRPHAPAATNSEVQLPASLQIWHPIVIDLDRDEHASARDVATYVARRLRADTGRPDGYGTTTWEMDVLVDVIGGEVHEEVAAGNFLVAQLVTEEMLVVPVLGDRRRGWSEALHWPRKLEDWIGRDVSRRLGTAGAADARSALAPVAQSLRGGLPLDLWRVLLPMFGSTGNPDLTIASVTRQLGFYLTTPAPGRYAMRHQQFARHFAAGLPPGRGDEIFVGVLVDRVPRAGGERPNWAKAEAYTVLNLLGHAHGAGLLGAVIDDYPACLARVDRLSATTVLSSAVEPQCRAAADVLRRAAYESSDDYGRRAAALQAHAALAGHDELAKALLDQAGPHLPWSVRWSAGAPDTSPIAVGVARRCQAVIPVAAGAAAEPPSVIFAHAGGRCSLHEAASGHELAPDITIGPIAATPPVLRAWRTPTGLVRLAVGWPDGRIAVWALTGRSAGSVIWHCSIGAELSDLVRIPGPQGTDLIAALAGGALTVHPLRPSESAAPTPLLQDRCSASLILPLEPAGGAAAFLTAGADADLIAWRIGSTIQSSVQRRAPVRHDRGGR</sequence>
<comment type="caution">
    <text evidence="1">The sequence shown here is derived from an EMBL/GenBank/DDBJ whole genome shotgun (WGS) entry which is preliminary data.</text>
</comment>
<gene>
    <name evidence="1" type="ORF">Vse01_42280</name>
</gene>
<dbReference type="EMBL" id="BOPD01000026">
    <property type="protein sequence ID" value="GIJ35080.1"/>
    <property type="molecule type" value="Genomic_DNA"/>
</dbReference>
<name>A0A9W5UUX9_9ACTN</name>
<evidence type="ECO:0000313" key="1">
    <source>
        <dbReference type="EMBL" id="GIJ35080.1"/>
    </source>
</evidence>